<accession>V9Z4S3</accession>
<dbReference type="AlphaFoldDB" id="V9Z4S3"/>
<proteinExistence type="predicted"/>
<name>V9Z4S3_9ACTN</name>
<organism evidence="1">
    <name type="scientific">Streptomyces sp. F12</name>
    <dbReference type="NCBI Taxonomy" id="1436084"/>
    <lineage>
        <taxon>Bacteria</taxon>
        <taxon>Bacillati</taxon>
        <taxon>Actinomycetota</taxon>
        <taxon>Actinomycetes</taxon>
        <taxon>Kitasatosporales</taxon>
        <taxon>Streptomycetaceae</taxon>
        <taxon>Streptomyces</taxon>
    </lineage>
</organism>
<protein>
    <submittedName>
        <fullName evidence="1">Uncharacterized protein</fullName>
    </submittedName>
</protein>
<geneLocation type="plasmid" evidence="1">
    <name>pFRL6</name>
</geneLocation>
<dbReference type="EMBL" id="KF602051">
    <property type="protein sequence ID" value="AHE40470.1"/>
    <property type="molecule type" value="Genomic_DNA"/>
</dbReference>
<reference evidence="1" key="1">
    <citation type="submission" date="2013-09" db="EMBL/GenBank/DDBJ databases">
        <title>Complete nucleotide sequence of Streptomyces linear plasmid pFRL6.</title>
        <authorList>
            <person name="Chen Z."/>
            <person name="Fang P."/>
            <person name="Qin Z."/>
        </authorList>
    </citation>
    <scope>NUCLEOTIDE SEQUENCE</scope>
    <source>
        <plasmid evidence="1">pFRL6</plasmid>
    </source>
</reference>
<evidence type="ECO:0000313" key="1">
    <source>
        <dbReference type="EMBL" id="AHE40470.1"/>
    </source>
</evidence>
<sequence>MPKFQSRFASAARRIQAATGIAYTDVLRLLVPDRRELRLADELRHAGLVDAANALVGVTFACAESTAWYDAYGEIENACYETDPQKVKDMGAACQEGAEAVMRRAGFADTVFGPDAEVLHAAYLALCRAGAVPDGRRLARAALGVFDCDPLLCSDIIRTAGRRPFAYRIANELTGPSTATAVAARKAARAMAAASDIQTGDDRYWYEAAELMVGAAWYGSIAAGHPPLHSMREFQSFYKTMMDGPVDDFPDSAMR</sequence>
<gene>
    <name evidence="1" type="ORF">pFRL6_383</name>
</gene>
<dbReference type="RefSeq" id="WP_024127706.1">
    <property type="nucleotide sequence ID" value="NC_023286.1"/>
</dbReference>
<keyword evidence="1" id="KW-0614">Plasmid</keyword>